<evidence type="ECO:0000313" key="3">
    <source>
        <dbReference type="Proteomes" id="UP000295763"/>
    </source>
</evidence>
<evidence type="ECO:0008006" key="4">
    <source>
        <dbReference type="Google" id="ProtNLM"/>
    </source>
</evidence>
<organism evidence="2 3">
    <name type="scientific">Cricetibacter osteomyelitidis</name>
    <dbReference type="NCBI Taxonomy" id="1521931"/>
    <lineage>
        <taxon>Bacteria</taxon>
        <taxon>Pseudomonadati</taxon>
        <taxon>Pseudomonadota</taxon>
        <taxon>Gammaproteobacteria</taxon>
        <taxon>Pasteurellales</taxon>
        <taxon>Pasteurellaceae</taxon>
        <taxon>Cricetibacter</taxon>
    </lineage>
</organism>
<keyword evidence="1" id="KW-0732">Signal</keyword>
<dbReference type="RefSeq" id="WP_131975216.1">
    <property type="nucleotide sequence ID" value="NZ_SLYB01000004.1"/>
</dbReference>
<proteinExistence type="predicted"/>
<protein>
    <recommendedName>
        <fullName evidence="4">Lipoprotein</fullName>
    </recommendedName>
</protein>
<evidence type="ECO:0000256" key="1">
    <source>
        <dbReference type="SAM" id="SignalP"/>
    </source>
</evidence>
<gene>
    <name evidence="2" type="ORF">EDC44_10451</name>
</gene>
<accession>A0A4R2TH44</accession>
<dbReference type="PROSITE" id="PS51257">
    <property type="entry name" value="PROKAR_LIPOPROTEIN"/>
    <property type="match status" value="1"/>
</dbReference>
<dbReference type="EMBL" id="SLYB01000004">
    <property type="protein sequence ID" value="TCP96518.1"/>
    <property type="molecule type" value="Genomic_DNA"/>
</dbReference>
<dbReference type="Proteomes" id="UP000295763">
    <property type="component" value="Unassembled WGS sequence"/>
</dbReference>
<sequence>MKYLLIILFLSLSACLPFEPIMGTSVIYNFCEYPIEVRNEKFPDKEYEENKNYRRKIINSNDAIYGTFIVQDNLLDEQIKNAKMKYFLKKGSKMKTRFYFEIYSKDKQNLVACPENAKPTGDGNWIRAK</sequence>
<keyword evidence="3" id="KW-1185">Reference proteome</keyword>
<feature type="signal peptide" evidence="1">
    <location>
        <begin position="1"/>
        <end position="19"/>
    </location>
</feature>
<reference evidence="2 3" key="1">
    <citation type="submission" date="2019-03" db="EMBL/GenBank/DDBJ databases">
        <title>Genomic Encyclopedia of Type Strains, Phase IV (KMG-IV): sequencing the most valuable type-strain genomes for metagenomic binning, comparative biology and taxonomic classification.</title>
        <authorList>
            <person name="Goeker M."/>
        </authorList>
    </citation>
    <scope>NUCLEOTIDE SEQUENCE [LARGE SCALE GENOMIC DNA]</scope>
    <source>
        <strain evidence="2 3">DSM 28404</strain>
    </source>
</reference>
<feature type="chain" id="PRO_5020829914" description="Lipoprotein" evidence="1">
    <location>
        <begin position="20"/>
        <end position="129"/>
    </location>
</feature>
<comment type="caution">
    <text evidence="2">The sequence shown here is derived from an EMBL/GenBank/DDBJ whole genome shotgun (WGS) entry which is preliminary data.</text>
</comment>
<dbReference type="AlphaFoldDB" id="A0A4R2TH44"/>
<evidence type="ECO:0000313" key="2">
    <source>
        <dbReference type="EMBL" id="TCP96518.1"/>
    </source>
</evidence>
<name>A0A4R2TH44_9PAST</name>
<dbReference type="OrthoDB" id="5690349at2"/>